<evidence type="ECO:0000256" key="6">
    <source>
        <dbReference type="PROSITE-ProRule" id="PRU00284"/>
    </source>
</evidence>
<dbReference type="PANTHER" id="PTHR32089:SF112">
    <property type="entry name" value="LYSOZYME-LIKE PROTEIN-RELATED"/>
    <property type="match status" value="1"/>
</dbReference>
<dbReference type="AlphaFoldDB" id="A0AAU8IK17"/>
<dbReference type="Gene3D" id="1.10.287.950">
    <property type="entry name" value="Methyl-accepting chemotaxis protein"/>
    <property type="match status" value="1"/>
</dbReference>
<feature type="domain" description="HAMP" evidence="10">
    <location>
        <begin position="71"/>
        <end position="123"/>
    </location>
</feature>
<evidence type="ECO:0000256" key="1">
    <source>
        <dbReference type="ARBA" id="ARBA00004236"/>
    </source>
</evidence>
<keyword evidence="3 8" id="KW-0472">Membrane</keyword>
<organism evidence="11">
    <name type="scientific">Sporolactobacillus sp. Y61</name>
    <dbReference type="NCBI Taxonomy" id="3160863"/>
    <lineage>
        <taxon>Bacteria</taxon>
        <taxon>Bacillati</taxon>
        <taxon>Bacillota</taxon>
        <taxon>Bacilli</taxon>
        <taxon>Bacillales</taxon>
        <taxon>Sporolactobacillaceae</taxon>
        <taxon>Sporolactobacillus</taxon>
    </lineage>
</organism>
<dbReference type="EMBL" id="CP159510">
    <property type="protein sequence ID" value="XCJ18291.1"/>
    <property type="molecule type" value="Genomic_DNA"/>
</dbReference>
<feature type="domain" description="Methyl-accepting transducer" evidence="9">
    <location>
        <begin position="142"/>
        <end position="399"/>
    </location>
</feature>
<dbReference type="GO" id="GO:0005886">
    <property type="term" value="C:plasma membrane"/>
    <property type="evidence" value="ECO:0007669"/>
    <property type="project" value="UniProtKB-SubCell"/>
</dbReference>
<feature type="coiled-coil region" evidence="7">
    <location>
        <begin position="395"/>
        <end position="422"/>
    </location>
</feature>
<keyword evidence="4 6" id="KW-0807">Transducer</keyword>
<comment type="similarity">
    <text evidence="5">Belongs to the methyl-accepting chemotaxis (MCP) protein family.</text>
</comment>
<evidence type="ECO:0000259" key="10">
    <source>
        <dbReference type="PROSITE" id="PS50885"/>
    </source>
</evidence>
<keyword evidence="2" id="KW-1003">Cell membrane</keyword>
<dbReference type="PROSITE" id="PS50111">
    <property type="entry name" value="CHEMOTAXIS_TRANSDUC_2"/>
    <property type="match status" value="1"/>
</dbReference>
<evidence type="ECO:0000256" key="8">
    <source>
        <dbReference type="SAM" id="Phobius"/>
    </source>
</evidence>
<dbReference type="InterPro" id="IPR004089">
    <property type="entry name" value="MCPsignal_dom"/>
</dbReference>
<evidence type="ECO:0000259" key="9">
    <source>
        <dbReference type="PROSITE" id="PS50111"/>
    </source>
</evidence>
<accession>A0AAU8IK17</accession>
<dbReference type="SUPFAM" id="SSF58104">
    <property type="entry name" value="Methyl-accepting chemotaxis protein (MCP) signaling domain"/>
    <property type="match status" value="1"/>
</dbReference>
<evidence type="ECO:0000256" key="2">
    <source>
        <dbReference type="ARBA" id="ARBA00022475"/>
    </source>
</evidence>
<dbReference type="CDD" id="cd06225">
    <property type="entry name" value="HAMP"/>
    <property type="match status" value="1"/>
</dbReference>
<keyword evidence="8" id="KW-1133">Transmembrane helix</keyword>
<evidence type="ECO:0000256" key="4">
    <source>
        <dbReference type="ARBA" id="ARBA00023224"/>
    </source>
</evidence>
<proteinExistence type="inferred from homology"/>
<evidence type="ECO:0000256" key="3">
    <source>
        <dbReference type="ARBA" id="ARBA00023136"/>
    </source>
</evidence>
<evidence type="ECO:0000313" key="11">
    <source>
        <dbReference type="EMBL" id="XCJ18291.1"/>
    </source>
</evidence>
<feature type="transmembrane region" description="Helical" evidence="8">
    <location>
        <begin position="51"/>
        <end position="70"/>
    </location>
</feature>
<dbReference type="GO" id="GO:0007165">
    <property type="term" value="P:signal transduction"/>
    <property type="evidence" value="ECO:0007669"/>
    <property type="project" value="UniProtKB-KW"/>
</dbReference>
<sequence length="429" mass="46329">MSSEKPNHAVNTRSEKKHVRQVILLILLLAAFTGLALIFFLFGRYDKVPEAAVLLVLTLVASALVLRLVFRFYNQRIHQLKQTVEAAEAGDLRVRASLKGSDELEELGDLVNRMLTGHQKMLAHIHQVAEKVGDASQTLVSNSEEHTASAGEIGSAMSEIASGASNQAELMSKTGQAAEELERYTGDIGQHTDQLKKGAAVLLEASDHNKKSVAALRKHSERTIGATADIISAIRSLEGRSKNVGSIIETISDIAGQTNLLALNAAIEAARAGEQGKGFAVVADEVHKLSEQTDRALKEVSELMTGIQKDTADTVAFAGNTSKVLEEQFGVVADFENEAGQTAKAVSENNARIEEIVGAIHEMIQRIRQMKQNIDGVSEISEQTASGTEEVTASIEEQTAGMEQLSTLATDLEKNAEDLRRAVSRYTYS</sequence>
<keyword evidence="7" id="KW-0175">Coiled coil</keyword>
<dbReference type="PROSITE" id="PS50885">
    <property type="entry name" value="HAMP"/>
    <property type="match status" value="1"/>
</dbReference>
<comment type="subcellular location">
    <subcellularLocation>
        <location evidence="1">Cell membrane</location>
    </subcellularLocation>
</comment>
<dbReference type="InterPro" id="IPR003660">
    <property type="entry name" value="HAMP_dom"/>
</dbReference>
<evidence type="ECO:0000256" key="5">
    <source>
        <dbReference type="ARBA" id="ARBA00029447"/>
    </source>
</evidence>
<dbReference type="Pfam" id="PF00672">
    <property type="entry name" value="HAMP"/>
    <property type="match status" value="1"/>
</dbReference>
<feature type="transmembrane region" description="Helical" evidence="8">
    <location>
        <begin position="21"/>
        <end position="45"/>
    </location>
</feature>
<dbReference type="SMART" id="SM00283">
    <property type="entry name" value="MA"/>
    <property type="match status" value="1"/>
</dbReference>
<dbReference type="Pfam" id="PF00015">
    <property type="entry name" value="MCPsignal"/>
    <property type="match status" value="1"/>
</dbReference>
<dbReference type="RefSeq" id="WP_353949348.1">
    <property type="nucleotide sequence ID" value="NZ_CP159510.1"/>
</dbReference>
<evidence type="ECO:0000256" key="7">
    <source>
        <dbReference type="SAM" id="Coils"/>
    </source>
</evidence>
<protein>
    <submittedName>
        <fullName evidence="11">Methyl-accepting chemotaxis protein</fullName>
    </submittedName>
</protein>
<dbReference type="SMART" id="SM00304">
    <property type="entry name" value="HAMP"/>
    <property type="match status" value="1"/>
</dbReference>
<name>A0AAU8IK17_9BACL</name>
<keyword evidence="8" id="KW-0812">Transmembrane</keyword>
<reference evidence="11" key="1">
    <citation type="submission" date="2024-06" db="EMBL/GenBank/DDBJ databases">
        <authorList>
            <person name="Fan A."/>
            <person name="Zhang F.Y."/>
            <person name="Zhang L."/>
        </authorList>
    </citation>
    <scope>NUCLEOTIDE SEQUENCE</scope>
    <source>
        <strain evidence="11">Y61</strain>
    </source>
</reference>
<dbReference type="PANTHER" id="PTHR32089">
    <property type="entry name" value="METHYL-ACCEPTING CHEMOTAXIS PROTEIN MCPB"/>
    <property type="match status" value="1"/>
</dbReference>
<gene>
    <name evidence="11" type="ORF">ABNN70_07610</name>
</gene>